<feature type="non-terminal residue" evidence="2">
    <location>
        <position position="70"/>
    </location>
</feature>
<feature type="compositionally biased region" description="Polar residues" evidence="1">
    <location>
        <begin position="51"/>
        <end position="60"/>
    </location>
</feature>
<protein>
    <submittedName>
        <fullName evidence="2">Uncharacterized protein</fullName>
    </submittedName>
</protein>
<accession>A0A0B6Z3L5</accession>
<proteinExistence type="predicted"/>
<evidence type="ECO:0000256" key="1">
    <source>
        <dbReference type="SAM" id="MobiDB-lite"/>
    </source>
</evidence>
<gene>
    <name evidence="2" type="primary">ORF47601</name>
</gene>
<dbReference type="AlphaFoldDB" id="A0A0B6Z3L5"/>
<organism evidence="2">
    <name type="scientific">Arion vulgaris</name>
    <dbReference type="NCBI Taxonomy" id="1028688"/>
    <lineage>
        <taxon>Eukaryota</taxon>
        <taxon>Metazoa</taxon>
        <taxon>Spiralia</taxon>
        <taxon>Lophotrochozoa</taxon>
        <taxon>Mollusca</taxon>
        <taxon>Gastropoda</taxon>
        <taxon>Heterobranchia</taxon>
        <taxon>Euthyneura</taxon>
        <taxon>Panpulmonata</taxon>
        <taxon>Eupulmonata</taxon>
        <taxon>Stylommatophora</taxon>
        <taxon>Helicina</taxon>
        <taxon>Arionoidea</taxon>
        <taxon>Arionidae</taxon>
        <taxon>Arion</taxon>
    </lineage>
</organism>
<reference evidence="2" key="1">
    <citation type="submission" date="2014-12" db="EMBL/GenBank/DDBJ databases">
        <title>Insight into the proteome of Arion vulgaris.</title>
        <authorList>
            <person name="Aradska J."/>
            <person name="Bulat T."/>
            <person name="Smidak R."/>
            <person name="Sarate P."/>
            <person name="Gangsoo J."/>
            <person name="Sialana F."/>
            <person name="Bilban M."/>
            <person name="Lubec G."/>
        </authorList>
    </citation>
    <scope>NUCLEOTIDE SEQUENCE</scope>
    <source>
        <tissue evidence="2">Skin</tissue>
    </source>
</reference>
<sequence>QSIDFIAHFPIWPGQSSQKWLSTCGEYDKKHTLRGSCNKFNDHYKKCTNEQNSAVQNQTRSSEHKANDIF</sequence>
<dbReference type="EMBL" id="HACG01016359">
    <property type="protein sequence ID" value="CEK63224.1"/>
    <property type="molecule type" value="Transcribed_RNA"/>
</dbReference>
<feature type="non-terminal residue" evidence="2">
    <location>
        <position position="1"/>
    </location>
</feature>
<feature type="compositionally biased region" description="Basic and acidic residues" evidence="1">
    <location>
        <begin position="61"/>
        <end position="70"/>
    </location>
</feature>
<feature type="region of interest" description="Disordered" evidence="1">
    <location>
        <begin position="51"/>
        <end position="70"/>
    </location>
</feature>
<name>A0A0B6Z3L5_9EUPU</name>
<evidence type="ECO:0000313" key="2">
    <source>
        <dbReference type="EMBL" id="CEK63224.1"/>
    </source>
</evidence>